<proteinExistence type="predicted"/>
<dbReference type="Pfam" id="PF07971">
    <property type="entry name" value="Glyco_hydro_92"/>
    <property type="match status" value="1"/>
</dbReference>
<name>A0A090QS83_9GAMM</name>
<sequence>MGDGGQFTITSDNNSEENIYVKNATINGKPLGENLSFHHRELKDGGVLHFEMTNDKQQALKAQ</sequence>
<feature type="domain" description="Glycosyl hydrolase family 92" evidence="1">
    <location>
        <begin position="3"/>
        <end position="53"/>
    </location>
</feature>
<dbReference type="STRING" id="754436.JCM19237_4065"/>
<reference evidence="2 3" key="1">
    <citation type="journal article" date="2014" name="Genome Announc.">
        <title>Draft Genome Sequences of Two Vibrionaceae Species, Vibrio ponticus C121 and Photobacterium aphoticum C119, Isolated as Coral Reef Microbiota.</title>
        <authorList>
            <person name="Al-saari N."/>
            <person name="Meirelles P.M."/>
            <person name="Mino S."/>
            <person name="Suda W."/>
            <person name="Oshima K."/>
            <person name="Hattori M."/>
            <person name="Ohkuma M."/>
            <person name="Thompson F.L."/>
            <person name="Gomez-Gil B."/>
            <person name="Sawabe T."/>
            <person name="Sawabe T."/>
        </authorList>
    </citation>
    <scope>NUCLEOTIDE SEQUENCE [LARGE SCALE GENOMIC DNA]</scope>
    <source>
        <strain evidence="2 3">JCM 19237</strain>
    </source>
</reference>
<evidence type="ECO:0000259" key="1">
    <source>
        <dbReference type="Pfam" id="PF07971"/>
    </source>
</evidence>
<evidence type="ECO:0000313" key="2">
    <source>
        <dbReference type="EMBL" id="GAL04699.1"/>
    </source>
</evidence>
<organism evidence="2 3">
    <name type="scientific">Photobacterium aphoticum</name>
    <dbReference type="NCBI Taxonomy" id="754436"/>
    <lineage>
        <taxon>Bacteria</taxon>
        <taxon>Pseudomonadati</taxon>
        <taxon>Pseudomonadota</taxon>
        <taxon>Gammaproteobacteria</taxon>
        <taxon>Vibrionales</taxon>
        <taxon>Vibrionaceae</taxon>
        <taxon>Photobacterium</taxon>
    </lineage>
</organism>
<comment type="caution">
    <text evidence="2">The sequence shown here is derived from an EMBL/GenBank/DDBJ whole genome shotgun (WGS) entry which is preliminary data.</text>
</comment>
<dbReference type="EMBL" id="BBMN01000005">
    <property type="protein sequence ID" value="GAL04699.1"/>
    <property type="molecule type" value="Genomic_DNA"/>
</dbReference>
<accession>A0A090QS83</accession>
<dbReference type="AlphaFoldDB" id="A0A090QS83"/>
<protein>
    <submittedName>
        <fullName evidence="2">Alpha-1,2-mannosidase</fullName>
    </submittedName>
</protein>
<gene>
    <name evidence="2" type="ORF">JCM19237_4065</name>
</gene>
<dbReference type="Proteomes" id="UP000029227">
    <property type="component" value="Unassembled WGS sequence"/>
</dbReference>
<evidence type="ECO:0000313" key="3">
    <source>
        <dbReference type="Proteomes" id="UP000029227"/>
    </source>
</evidence>
<dbReference type="Gene3D" id="3.30.2080.10">
    <property type="entry name" value="GH92 mannosidase domain"/>
    <property type="match status" value="1"/>
</dbReference>
<dbReference type="InterPro" id="IPR012939">
    <property type="entry name" value="Glyco_hydro_92"/>
</dbReference>